<feature type="domain" description="Integrase catalytic" evidence="9">
    <location>
        <begin position="597"/>
        <end position="784"/>
    </location>
</feature>
<accession>A0A151Z505</accession>
<sequence>MSTDTQPTSFNDIDIPNKHWNNESVQKWCKFIGIPEKDIIIIRNNEVDGFCLIFEHKNGNLGKVLKDLGVSLPSSARIRAKFPPIQPTTTTTISTELKYSPGKPLQPTTTTITEENIKNLISKVQGIDDSVAESITEQLFSNFINQIDLILQTLNDIELRPKYFPNWKDGQIFQLRNILESPGFTEFIDMTYNLNPTYKSIIEEEEDIVLDLNMPYEGRDNEIEDIVEVYKNNNIPAFIRKVKAIQNYRLPLVTVIYYITISRITIYVIYYAYYNLIIIKPLQSLLNEKLKYKNSKKTNVKISLNEKERETFLKLKQLISNENYLFIPNFKERFYIETDASEIGIGYHIYQLINNEKRIILFNSKKFSPAETHYPVMEKELLSIVKALKQNYYMLFNYPITIYTDHKNLIHKDTGPTFTTNARLIRWMQFIELFNPDIKYIKGENNVISDGLSRYTINNIIQDTQNSINNQNNDISSLYIPTLDDDFLINIIKEGYNRDLKEDDIWYKHDKNVKEINKLYYIEDKIILPINTQTVQTITKLFHDGKMMGHMSYFKTIELMKRYFYTSKSNKTIKNYIESCHICKANTDNHGKELGLLKPLPIPNTLFDSISMDYIFVPEITNSENKYNRIWIIIDRLSKYHILIPTHSTYNSKQTTQIFMDKYISKYGVPTSIYTDNDPQFISKVWEDLMSTIGSKHNKSIAYHQQANGQAERSVRTISNILRKLINDNKISTPIYREDDDDEDDPDYDKNDWVYLLPFIEFAINNSKSNSTKYTPFNILYGIHPNIPLGLIKRVDNKEESYIKALFNDRRIIINIVKEELKKNNIINSKYYNNNKVANTIAIGDMIYVKRTKGKKKLDNTYYGPFKVTDVTLDNDRIYFKYCDEYNIISMAPSNYVRKATFRFGEGEEEVNLTPPIDKQNHKTKPQQNIDNNEIPNIISSNEIPNTIDDNEKPNNNVDNNINDKNINLPKRDNQNDKMEINNSIDPTDPDIEMTDKIYYDKHFKNEVHELPLIIKNSINENTLPSKTIEAMKNLIKYEDSIDFHKYSTNNNEKYILDILETPGKNGINAGFKILARRNVPTKNRYTVQYLIIISKTRAWINNTRLGKYKTEIMNFNKKLIGTSK</sequence>
<dbReference type="Gene3D" id="3.30.420.10">
    <property type="entry name" value="Ribonuclease H-like superfamily/Ribonuclease H"/>
    <property type="match status" value="1"/>
</dbReference>
<dbReference type="PROSITE" id="PS50994">
    <property type="entry name" value="INTEGRASE"/>
    <property type="match status" value="1"/>
</dbReference>
<feature type="compositionally biased region" description="Low complexity" evidence="7">
    <location>
        <begin position="929"/>
        <end position="968"/>
    </location>
</feature>
<keyword evidence="8" id="KW-1133">Transmembrane helix</keyword>
<keyword evidence="6" id="KW-0695">RNA-directed DNA polymerase</keyword>
<keyword evidence="2" id="KW-0548">Nucleotidyltransferase</keyword>
<dbReference type="GO" id="GO:0015074">
    <property type="term" value="P:DNA integration"/>
    <property type="evidence" value="ECO:0007669"/>
    <property type="project" value="InterPro"/>
</dbReference>
<dbReference type="GO" id="GO:0016787">
    <property type="term" value="F:hydrolase activity"/>
    <property type="evidence" value="ECO:0007669"/>
    <property type="project" value="UniProtKB-KW"/>
</dbReference>
<evidence type="ECO:0000256" key="6">
    <source>
        <dbReference type="ARBA" id="ARBA00022918"/>
    </source>
</evidence>
<reference evidence="10 11" key="1">
    <citation type="submission" date="2015-12" db="EMBL/GenBank/DDBJ databases">
        <title>Dictyostelia acquired genes for synthesis and detection of signals that induce cell-type specialization by lateral gene transfer from prokaryotes.</title>
        <authorList>
            <person name="Gloeckner G."/>
            <person name="Schaap P."/>
        </authorList>
    </citation>
    <scope>NUCLEOTIDE SEQUENCE [LARGE SCALE GENOMIC DNA]</scope>
    <source>
        <strain evidence="10 11">TK</strain>
    </source>
</reference>
<dbReference type="SUPFAM" id="SSF53098">
    <property type="entry name" value="Ribonuclease H-like"/>
    <property type="match status" value="1"/>
</dbReference>
<dbReference type="InParanoid" id="A0A151Z505"/>
<comment type="caution">
    <text evidence="10">The sequence shown here is derived from an EMBL/GenBank/DDBJ whole genome shotgun (WGS) entry which is preliminary data.</text>
</comment>
<dbReference type="GO" id="GO:0003676">
    <property type="term" value="F:nucleic acid binding"/>
    <property type="evidence" value="ECO:0007669"/>
    <property type="project" value="InterPro"/>
</dbReference>
<evidence type="ECO:0000313" key="10">
    <source>
        <dbReference type="EMBL" id="KYQ89042.1"/>
    </source>
</evidence>
<dbReference type="InterPro" id="IPR041588">
    <property type="entry name" value="Integrase_H2C2"/>
</dbReference>
<dbReference type="CDD" id="cd09274">
    <property type="entry name" value="RNase_HI_RT_Ty3"/>
    <property type="match status" value="1"/>
</dbReference>
<dbReference type="OrthoDB" id="16365at2759"/>
<evidence type="ECO:0000256" key="1">
    <source>
        <dbReference type="ARBA" id="ARBA00022679"/>
    </source>
</evidence>
<dbReference type="GO" id="GO:0003964">
    <property type="term" value="F:RNA-directed DNA polymerase activity"/>
    <property type="evidence" value="ECO:0007669"/>
    <property type="project" value="UniProtKB-KW"/>
</dbReference>
<dbReference type="InterPro" id="IPR050951">
    <property type="entry name" value="Retrovirus_Pol_polyprotein"/>
</dbReference>
<dbReference type="InterPro" id="IPR012337">
    <property type="entry name" value="RNaseH-like_sf"/>
</dbReference>
<keyword evidence="5" id="KW-0378">Hydrolase</keyword>
<evidence type="ECO:0000256" key="3">
    <source>
        <dbReference type="ARBA" id="ARBA00022722"/>
    </source>
</evidence>
<evidence type="ECO:0000256" key="5">
    <source>
        <dbReference type="ARBA" id="ARBA00022801"/>
    </source>
</evidence>
<dbReference type="Gene3D" id="1.10.340.70">
    <property type="match status" value="1"/>
</dbReference>
<evidence type="ECO:0000256" key="4">
    <source>
        <dbReference type="ARBA" id="ARBA00022759"/>
    </source>
</evidence>
<dbReference type="InterPro" id="IPR036397">
    <property type="entry name" value="RNaseH_sf"/>
</dbReference>
<dbReference type="SUPFAM" id="SSF56672">
    <property type="entry name" value="DNA/RNA polymerases"/>
    <property type="match status" value="1"/>
</dbReference>
<feature type="compositionally biased region" description="Basic and acidic residues" evidence="7">
    <location>
        <begin position="970"/>
        <end position="980"/>
    </location>
</feature>
<dbReference type="Pfam" id="PF17917">
    <property type="entry name" value="RT_RNaseH"/>
    <property type="match status" value="1"/>
</dbReference>
<keyword evidence="8" id="KW-0472">Membrane</keyword>
<dbReference type="EMBL" id="LODT01000042">
    <property type="protein sequence ID" value="KYQ89042.1"/>
    <property type="molecule type" value="Genomic_DNA"/>
</dbReference>
<protein>
    <submittedName>
        <fullName evidence="10">Proline iminopeptidase</fullName>
    </submittedName>
</protein>
<gene>
    <name evidence="10" type="ORF">DLAC_10266</name>
</gene>
<proteinExistence type="predicted"/>
<keyword evidence="8" id="KW-0812">Transmembrane</keyword>
<feature type="transmembrane region" description="Helical" evidence="8">
    <location>
        <begin position="250"/>
        <end position="273"/>
    </location>
</feature>
<dbReference type="InterPro" id="IPR041373">
    <property type="entry name" value="RT_RNaseH"/>
</dbReference>
<dbReference type="Pfam" id="PF17921">
    <property type="entry name" value="Integrase_H2C2"/>
    <property type="match status" value="1"/>
</dbReference>
<dbReference type="PANTHER" id="PTHR37984">
    <property type="entry name" value="PROTEIN CBG26694"/>
    <property type="match status" value="1"/>
</dbReference>
<evidence type="ECO:0000256" key="7">
    <source>
        <dbReference type="SAM" id="MobiDB-lite"/>
    </source>
</evidence>
<dbReference type="PANTHER" id="PTHR37984:SF5">
    <property type="entry name" value="PROTEIN NYNRIN-LIKE"/>
    <property type="match status" value="1"/>
</dbReference>
<dbReference type="STRING" id="361077.A0A151Z505"/>
<keyword evidence="11" id="KW-1185">Reference proteome</keyword>
<keyword evidence="4" id="KW-0255">Endonuclease</keyword>
<keyword evidence="1" id="KW-0808">Transferase</keyword>
<dbReference type="Proteomes" id="UP000076078">
    <property type="component" value="Unassembled WGS sequence"/>
</dbReference>
<feature type="region of interest" description="Disordered" evidence="7">
    <location>
        <begin position="912"/>
        <end position="988"/>
    </location>
</feature>
<evidence type="ECO:0000259" key="9">
    <source>
        <dbReference type="PROSITE" id="PS50994"/>
    </source>
</evidence>
<dbReference type="GO" id="GO:0004519">
    <property type="term" value="F:endonuclease activity"/>
    <property type="evidence" value="ECO:0007669"/>
    <property type="project" value="UniProtKB-KW"/>
</dbReference>
<evidence type="ECO:0000313" key="11">
    <source>
        <dbReference type="Proteomes" id="UP000076078"/>
    </source>
</evidence>
<organism evidence="10 11">
    <name type="scientific">Tieghemostelium lacteum</name>
    <name type="common">Slime mold</name>
    <name type="synonym">Dictyostelium lacteum</name>
    <dbReference type="NCBI Taxonomy" id="361077"/>
    <lineage>
        <taxon>Eukaryota</taxon>
        <taxon>Amoebozoa</taxon>
        <taxon>Evosea</taxon>
        <taxon>Eumycetozoa</taxon>
        <taxon>Dictyostelia</taxon>
        <taxon>Dictyosteliales</taxon>
        <taxon>Raperosteliaceae</taxon>
        <taxon>Tieghemostelium</taxon>
    </lineage>
</organism>
<dbReference type="InterPro" id="IPR001584">
    <property type="entry name" value="Integrase_cat-core"/>
</dbReference>
<evidence type="ECO:0000256" key="2">
    <source>
        <dbReference type="ARBA" id="ARBA00022695"/>
    </source>
</evidence>
<keyword evidence="3" id="KW-0540">Nuclease</keyword>
<dbReference type="AlphaFoldDB" id="A0A151Z505"/>
<dbReference type="InterPro" id="IPR043502">
    <property type="entry name" value="DNA/RNA_pol_sf"/>
</dbReference>
<name>A0A151Z505_TIELA</name>
<evidence type="ECO:0000256" key="8">
    <source>
        <dbReference type="SAM" id="Phobius"/>
    </source>
</evidence>